<evidence type="ECO:0000256" key="13">
    <source>
        <dbReference type="PROSITE-ProRule" id="PRU10040"/>
    </source>
</evidence>
<dbReference type="CDD" id="cd15798">
    <property type="entry name" value="PMEI-like_3"/>
    <property type="match status" value="1"/>
</dbReference>
<dbReference type="Proteomes" id="UP001324115">
    <property type="component" value="Unassembled WGS sequence"/>
</dbReference>
<dbReference type="InterPro" id="IPR033131">
    <property type="entry name" value="Pectinesterase_Asp_AS"/>
</dbReference>
<comment type="similarity">
    <text evidence="3">In the N-terminal section; belongs to the PMEI family.</text>
</comment>
<proteinExistence type="inferred from homology"/>
<evidence type="ECO:0000256" key="5">
    <source>
        <dbReference type="ARBA" id="ARBA00013229"/>
    </source>
</evidence>
<comment type="function">
    <text evidence="12">Acts in the modification of cell walls via demethylesterification of cell wall pectin.</text>
</comment>
<keyword evidence="8 14" id="KW-0063">Aspartyl esterase</keyword>
<gene>
    <name evidence="17" type="ORF">RGQ29_006682</name>
</gene>
<accession>A0AAN7E7J5</accession>
<feature type="domain" description="Pectinesterase inhibitor" evidence="16">
    <location>
        <begin position="68"/>
        <end position="220"/>
    </location>
</feature>
<evidence type="ECO:0000256" key="15">
    <source>
        <dbReference type="SAM" id="Phobius"/>
    </source>
</evidence>
<dbReference type="PROSITE" id="PS00503">
    <property type="entry name" value="PECTINESTERASE_2"/>
    <property type="match status" value="1"/>
</dbReference>
<dbReference type="Gene3D" id="2.160.20.10">
    <property type="entry name" value="Single-stranded right-handed beta-helix, Pectin lyase-like"/>
    <property type="match status" value="1"/>
</dbReference>
<evidence type="ECO:0000256" key="8">
    <source>
        <dbReference type="ARBA" id="ARBA00023085"/>
    </source>
</evidence>
<dbReference type="Pfam" id="PF04043">
    <property type="entry name" value="PMEI"/>
    <property type="match status" value="1"/>
</dbReference>
<dbReference type="NCBIfam" id="TIGR01614">
    <property type="entry name" value="PME_inhib"/>
    <property type="match status" value="1"/>
</dbReference>
<dbReference type="FunFam" id="1.20.140.40:FF:000001">
    <property type="entry name" value="Pectinesterase"/>
    <property type="match status" value="1"/>
</dbReference>
<dbReference type="PANTHER" id="PTHR31707">
    <property type="entry name" value="PECTINESTERASE"/>
    <property type="match status" value="1"/>
</dbReference>
<name>A0AAN7E7J5_QUERU</name>
<dbReference type="Pfam" id="PF01095">
    <property type="entry name" value="Pectinesterase"/>
    <property type="match status" value="1"/>
</dbReference>
<dbReference type="Gene3D" id="1.20.140.40">
    <property type="entry name" value="Invertase/pectin methylesterase inhibitor family protein"/>
    <property type="match status" value="1"/>
</dbReference>
<dbReference type="InterPro" id="IPR000070">
    <property type="entry name" value="Pectinesterase_cat"/>
</dbReference>
<dbReference type="GO" id="GO:0004857">
    <property type="term" value="F:enzyme inhibitor activity"/>
    <property type="evidence" value="ECO:0007669"/>
    <property type="project" value="InterPro"/>
</dbReference>
<feature type="active site" evidence="13">
    <location>
        <position position="416"/>
    </location>
</feature>
<organism evidence="17 18">
    <name type="scientific">Quercus rubra</name>
    <name type="common">Northern red oak</name>
    <name type="synonym">Quercus borealis</name>
    <dbReference type="NCBI Taxonomy" id="3512"/>
    <lineage>
        <taxon>Eukaryota</taxon>
        <taxon>Viridiplantae</taxon>
        <taxon>Streptophyta</taxon>
        <taxon>Embryophyta</taxon>
        <taxon>Tracheophyta</taxon>
        <taxon>Spermatophyta</taxon>
        <taxon>Magnoliopsida</taxon>
        <taxon>eudicotyledons</taxon>
        <taxon>Gunneridae</taxon>
        <taxon>Pentapetalae</taxon>
        <taxon>rosids</taxon>
        <taxon>fabids</taxon>
        <taxon>Fagales</taxon>
        <taxon>Fagaceae</taxon>
        <taxon>Quercus</taxon>
    </lineage>
</organism>
<reference evidence="17 18" key="1">
    <citation type="journal article" date="2023" name="G3 (Bethesda)">
        <title>A haplotype-resolved chromosome-scale genome for Quercus rubra L. provides insights into the genetics of adaptive traits for red oak species.</title>
        <authorList>
            <person name="Kapoor B."/>
            <person name="Jenkins J."/>
            <person name="Schmutz J."/>
            <person name="Zhebentyayeva T."/>
            <person name="Kuelheim C."/>
            <person name="Coggeshall M."/>
            <person name="Heim C."/>
            <person name="Lasky J.R."/>
            <person name="Leites L."/>
            <person name="Islam-Faridi N."/>
            <person name="Romero-Severson J."/>
            <person name="DeLeo V.L."/>
            <person name="Lucas S.M."/>
            <person name="Lazic D."/>
            <person name="Gailing O."/>
            <person name="Carlson J."/>
            <person name="Staton M."/>
        </authorList>
    </citation>
    <scope>NUCLEOTIDE SEQUENCE [LARGE SCALE GENOMIC DNA]</scope>
    <source>
        <strain evidence="17">Pseudo-F2</strain>
    </source>
</reference>
<dbReference type="InterPro" id="IPR011050">
    <property type="entry name" value="Pectin_lyase_fold/virulence"/>
</dbReference>
<dbReference type="GO" id="GO:0042545">
    <property type="term" value="P:cell wall modification"/>
    <property type="evidence" value="ECO:0007669"/>
    <property type="project" value="UniProtKB-UniRule"/>
</dbReference>
<dbReference type="InterPro" id="IPR012334">
    <property type="entry name" value="Pectin_lyas_fold"/>
</dbReference>
<dbReference type="GO" id="GO:0045490">
    <property type="term" value="P:pectin catabolic process"/>
    <property type="evidence" value="ECO:0007669"/>
    <property type="project" value="UniProtKB-UniRule"/>
</dbReference>
<keyword evidence="15" id="KW-0812">Transmembrane</keyword>
<comment type="caution">
    <text evidence="17">The sequence shown here is derived from an EMBL/GenBank/DDBJ whole genome shotgun (WGS) entry which is preliminary data.</text>
</comment>
<evidence type="ECO:0000256" key="10">
    <source>
        <dbReference type="ARBA" id="ARBA00023180"/>
    </source>
</evidence>
<comment type="pathway">
    <text evidence="2 14">Glycan metabolism; pectin degradation; 2-dehydro-3-deoxy-D-gluconate from pectin: step 1/5.</text>
</comment>
<dbReference type="SMART" id="SM00856">
    <property type="entry name" value="PMEI"/>
    <property type="match status" value="1"/>
</dbReference>
<keyword evidence="6" id="KW-0134">Cell wall</keyword>
<dbReference type="InterPro" id="IPR006501">
    <property type="entry name" value="Pectinesterase_inhib_dom"/>
</dbReference>
<dbReference type="FunFam" id="2.160.20.10:FF:000001">
    <property type="entry name" value="Pectinesterase"/>
    <property type="match status" value="1"/>
</dbReference>
<comment type="subcellular location">
    <subcellularLocation>
        <location evidence="1">Secreted</location>
        <location evidence="1">Cell wall</location>
    </subcellularLocation>
</comment>
<feature type="transmembrane region" description="Helical" evidence="15">
    <location>
        <begin position="31"/>
        <end position="51"/>
    </location>
</feature>
<comment type="catalytic activity">
    <reaction evidence="11 14">
        <text>[(1-&gt;4)-alpha-D-galacturonosyl methyl ester](n) + n H2O = [(1-&gt;4)-alpha-D-galacturonosyl](n) + n methanol + n H(+)</text>
        <dbReference type="Rhea" id="RHEA:22380"/>
        <dbReference type="Rhea" id="RHEA-COMP:14570"/>
        <dbReference type="Rhea" id="RHEA-COMP:14573"/>
        <dbReference type="ChEBI" id="CHEBI:15377"/>
        <dbReference type="ChEBI" id="CHEBI:15378"/>
        <dbReference type="ChEBI" id="CHEBI:17790"/>
        <dbReference type="ChEBI" id="CHEBI:140522"/>
        <dbReference type="ChEBI" id="CHEBI:140523"/>
        <dbReference type="EC" id="3.1.1.11"/>
    </reaction>
</comment>
<keyword evidence="7 14" id="KW-0378">Hydrolase</keyword>
<evidence type="ECO:0000256" key="11">
    <source>
        <dbReference type="ARBA" id="ARBA00047928"/>
    </source>
</evidence>
<evidence type="ECO:0000313" key="17">
    <source>
        <dbReference type="EMBL" id="KAK4564705.1"/>
    </source>
</evidence>
<evidence type="ECO:0000256" key="4">
    <source>
        <dbReference type="ARBA" id="ARBA00007786"/>
    </source>
</evidence>
<keyword evidence="15" id="KW-1133">Transmembrane helix</keyword>
<keyword evidence="9" id="KW-1015">Disulfide bond</keyword>
<evidence type="ECO:0000256" key="14">
    <source>
        <dbReference type="RuleBase" id="RU000589"/>
    </source>
</evidence>
<dbReference type="EMBL" id="JAXUIC010000011">
    <property type="protein sequence ID" value="KAK4564705.1"/>
    <property type="molecule type" value="Genomic_DNA"/>
</dbReference>
<evidence type="ECO:0000256" key="12">
    <source>
        <dbReference type="ARBA" id="ARBA00057335"/>
    </source>
</evidence>
<evidence type="ECO:0000256" key="7">
    <source>
        <dbReference type="ARBA" id="ARBA00022801"/>
    </source>
</evidence>
<protein>
    <recommendedName>
        <fullName evidence="5 14">Pectinesterase</fullName>
        <ecNumber evidence="5 14">3.1.1.11</ecNumber>
    </recommendedName>
</protein>
<dbReference type="SUPFAM" id="SSF51126">
    <property type="entry name" value="Pectin lyase-like"/>
    <property type="match status" value="1"/>
</dbReference>
<evidence type="ECO:0000256" key="9">
    <source>
        <dbReference type="ARBA" id="ARBA00023157"/>
    </source>
</evidence>
<keyword evidence="10" id="KW-0325">Glycoprotein</keyword>
<evidence type="ECO:0000256" key="6">
    <source>
        <dbReference type="ARBA" id="ARBA00022512"/>
    </source>
</evidence>
<evidence type="ECO:0000256" key="2">
    <source>
        <dbReference type="ARBA" id="ARBA00005184"/>
    </source>
</evidence>
<sequence length="574" mass="62933">MINMSSFKAYGKIDEAEQLKLEAHRKTRKRVTIISISSIILVCVIVGAVLGTSHSSRENSQSGGTSQSSAATIKAVCDLTLYPNTCYSSLSPVLNNSSHIQPKDIFKLATQVAMNELSKVAQYFSDHNAFNGSADNTTVAALENCVQLLSLALDHLNMVLSSGSLTLLEAADDLKTWLSSAGTYQDTCKEGFETASATVKTSITNWLQNSTELTSNCLAIISWISNVESSLKLRRLMSFTGHYEDPKWLNPKDRKLLQSWDVKKQANIIVAQDGSGQYKNISAALTAVPDKSTNRFVIYVKKGSYYENIKVNKNKWNIVMVGDGMNDTVVYGSLNNIDGTPTFSTATFAVTGKGFIAIDMGFRNIAGAIKHQAVALLSDSDHSIFYRCFIDAFQDSLYAHTNRQFYSECNITGTVDFIFGNSAVVFQNCNILPKEPLLGQQNTITAQGKFDPNQNTGISIQNCTIFPYGYANLSCQTYLGRPWKNYSTTVYIGNSLGSLIDSSGWLPWVGTSAPDTIFYSEFQNYGPGSSTKDRVQWKGVKNMTSHQASKFTVSSFIKGDKWIPAAGVPYKSGV</sequence>
<dbReference type="InterPro" id="IPR035513">
    <property type="entry name" value="Invertase/methylesterase_inhib"/>
</dbReference>
<keyword evidence="6" id="KW-0964">Secreted</keyword>
<dbReference type="SUPFAM" id="SSF101148">
    <property type="entry name" value="Plant invertase/pectin methylesterase inhibitor"/>
    <property type="match status" value="1"/>
</dbReference>
<keyword evidence="15" id="KW-0472">Membrane</keyword>
<keyword evidence="18" id="KW-1185">Reference proteome</keyword>
<evidence type="ECO:0000256" key="1">
    <source>
        <dbReference type="ARBA" id="ARBA00004191"/>
    </source>
</evidence>
<evidence type="ECO:0000259" key="16">
    <source>
        <dbReference type="SMART" id="SM00856"/>
    </source>
</evidence>
<dbReference type="AlphaFoldDB" id="A0AAN7E7J5"/>
<evidence type="ECO:0000313" key="18">
    <source>
        <dbReference type="Proteomes" id="UP001324115"/>
    </source>
</evidence>
<comment type="similarity">
    <text evidence="4">In the C-terminal section; belongs to the pectinesterase family.</text>
</comment>
<dbReference type="GO" id="GO:0030599">
    <property type="term" value="F:pectinesterase activity"/>
    <property type="evidence" value="ECO:0007669"/>
    <property type="project" value="UniProtKB-UniRule"/>
</dbReference>
<evidence type="ECO:0000256" key="3">
    <source>
        <dbReference type="ARBA" id="ARBA00006027"/>
    </source>
</evidence>
<dbReference type="EC" id="3.1.1.11" evidence="5 14"/>